<evidence type="ECO:0000313" key="2">
    <source>
        <dbReference type="EMBL" id="MFJ1267786.1"/>
    </source>
</evidence>
<dbReference type="Pfam" id="PF01633">
    <property type="entry name" value="Choline_kinase"/>
    <property type="match status" value="1"/>
</dbReference>
<dbReference type="CDD" id="cd05151">
    <property type="entry name" value="ChoK-like"/>
    <property type="match status" value="1"/>
</dbReference>
<dbReference type="InterPro" id="IPR001810">
    <property type="entry name" value="F-box_dom"/>
</dbReference>
<reference evidence="2 3" key="1">
    <citation type="submission" date="2024-08" db="EMBL/GenBank/DDBJ databases">
        <title>Draft Genome Sequence of Legionella lytica strain DSB2004, Isolated From a Fire Sprinkler System.</title>
        <authorList>
            <person name="Everhart A.D."/>
            <person name="Kidane D.T."/>
            <person name="Farone A.L."/>
            <person name="Farone M.B."/>
        </authorList>
    </citation>
    <scope>NUCLEOTIDE SEQUENCE [LARGE SCALE GENOMIC DNA]</scope>
    <source>
        <strain evidence="2 3">DSB2004</strain>
    </source>
</reference>
<feature type="domain" description="F-box" evidence="1">
    <location>
        <begin position="10"/>
        <end position="56"/>
    </location>
</feature>
<organism evidence="2 3">
    <name type="scientific">Legionella lytica</name>
    <dbReference type="NCBI Taxonomy" id="96232"/>
    <lineage>
        <taxon>Bacteria</taxon>
        <taxon>Pseudomonadati</taxon>
        <taxon>Pseudomonadota</taxon>
        <taxon>Gammaproteobacteria</taxon>
        <taxon>Legionellales</taxon>
        <taxon>Legionellaceae</taxon>
        <taxon>Legionella</taxon>
    </lineage>
</organism>
<dbReference type="Gene3D" id="3.30.200.20">
    <property type="entry name" value="Phosphorylase Kinase, domain 1"/>
    <property type="match status" value="1"/>
</dbReference>
<dbReference type="InterPro" id="IPR011009">
    <property type="entry name" value="Kinase-like_dom_sf"/>
</dbReference>
<dbReference type="Pfam" id="PF00646">
    <property type="entry name" value="F-box"/>
    <property type="match status" value="1"/>
</dbReference>
<dbReference type="SUPFAM" id="SSF81383">
    <property type="entry name" value="F-box domain"/>
    <property type="match status" value="1"/>
</dbReference>
<comment type="caution">
    <text evidence="2">The sequence shown here is derived from an EMBL/GenBank/DDBJ whole genome shotgun (WGS) entry which is preliminary data.</text>
</comment>
<name>A0ABW8D502_9GAMM</name>
<sequence>MKWLFFTSDAGVQYKLKTGLAAYILSFLDADSLYNLSTVSKEWNELVKLAQSYMNLLPQINEIPMFSQLTLDVLSLKLMAGGMTNATYKLTVGAHYEADKRKRWVVRFPGDVSLFSVDRKHEQHNVQQTSDLKLNVPVAYFNGESGVQVTEFIADVKPLDKNRLERVEILKMLAEKAKILHKSKQFLNDIDVFSRNAGLLATLENKKFPLPERVNFIASKMNELKNLFSSYQINKVPCHNDSTPLNYMLTPLEQGELIYQIDWEYSSNNDFLWDLAYFAIEAKLSKEQELIYLAAYFGEGKVNESILAWYQAYKPVIEWWITLWSWMQLAFEATAVDVSEYANLGEERYFRTLEHLDSSAFLHAIELIELEKKADESLVARAF</sequence>
<accession>A0ABW8D502</accession>
<dbReference type="EMBL" id="JBGORX010000001">
    <property type="protein sequence ID" value="MFJ1267786.1"/>
    <property type="molecule type" value="Genomic_DNA"/>
</dbReference>
<dbReference type="PANTHER" id="PTHR22603:SF66">
    <property type="entry name" value="ETHANOLAMINE KINASE"/>
    <property type="match status" value="1"/>
</dbReference>
<dbReference type="Proteomes" id="UP001615550">
    <property type="component" value="Unassembled WGS sequence"/>
</dbReference>
<keyword evidence="3" id="KW-1185">Reference proteome</keyword>
<dbReference type="Gene3D" id="1.20.1280.50">
    <property type="match status" value="1"/>
</dbReference>
<dbReference type="PROSITE" id="PS50181">
    <property type="entry name" value="FBOX"/>
    <property type="match status" value="1"/>
</dbReference>
<dbReference type="SUPFAM" id="SSF56112">
    <property type="entry name" value="Protein kinase-like (PK-like)"/>
    <property type="match status" value="1"/>
</dbReference>
<protein>
    <submittedName>
        <fullName evidence="2">Phosphotransferase</fullName>
    </submittedName>
</protein>
<dbReference type="Gene3D" id="3.90.1200.10">
    <property type="match status" value="1"/>
</dbReference>
<dbReference type="RefSeq" id="WP_400186588.1">
    <property type="nucleotide sequence ID" value="NZ_JBGORX010000001.1"/>
</dbReference>
<evidence type="ECO:0000313" key="3">
    <source>
        <dbReference type="Proteomes" id="UP001615550"/>
    </source>
</evidence>
<dbReference type="InterPro" id="IPR036047">
    <property type="entry name" value="F-box-like_dom_sf"/>
</dbReference>
<gene>
    <name evidence="2" type="ORF">ACD661_04325</name>
</gene>
<dbReference type="PANTHER" id="PTHR22603">
    <property type="entry name" value="CHOLINE/ETHANOALAMINE KINASE"/>
    <property type="match status" value="1"/>
</dbReference>
<evidence type="ECO:0000259" key="1">
    <source>
        <dbReference type="PROSITE" id="PS50181"/>
    </source>
</evidence>
<proteinExistence type="predicted"/>